<evidence type="ECO:0000313" key="2">
    <source>
        <dbReference type="Proteomes" id="UP000320239"/>
    </source>
</evidence>
<dbReference type="OrthoDB" id="3398267at2"/>
<sequence>MKIQRKNTARGHYYVDLDTGERVKGVTTINGGGLPKPALLNWAGDATAEYAVDNWDELAKLPYSERLKKIKGGRYEKRDAAANKGSAVHKMAERLVAGEKVTVPDELAGYVESCVKFLDDFQVRQVYVEAVVYSEANRHVGTCDLIADVLLPDMPEYAHISRDEEGFSRALLDWKTSRSGIFGDVALQLAPYRHSEFLIDPRTGDVVEMPAVDFAAGVHLTPTGYHFIPLETGEDVYRDFLYVAEVARIVDGLRDLVGDPIVPPTASQYALTKVAEEVPF</sequence>
<evidence type="ECO:0000313" key="1">
    <source>
        <dbReference type="EMBL" id="TWG21003.1"/>
    </source>
</evidence>
<dbReference type="AlphaFoldDB" id="A0A561WAX6"/>
<name>A0A561WAX6_ACTTI</name>
<organism evidence="1 2">
    <name type="scientific">Actinoplanes teichomyceticus</name>
    <dbReference type="NCBI Taxonomy" id="1867"/>
    <lineage>
        <taxon>Bacteria</taxon>
        <taxon>Bacillati</taxon>
        <taxon>Actinomycetota</taxon>
        <taxon>Actinomycetes</taxon>
        <taxon>Micromonosporales</taxon>
        <taxon>Micromonosporaceae</taxon>
        <taxon>Actinoplanes</taxon>
    </lineage>
</organism>
<keyword evidence="2" id="KW-1185">Reference proteome</keyword>
<accession>A0A561WAX6</accession>
<proteinExistence type="predicted"/>
<reference evidence="1 2" key="1">
    <citation type="submission" date="2019-06" db="EMBL/GenBank/DDBJ databases">
        <title>Sequencing the genomes of 1000 actinobacteria strains.</title>
        <authorList>
            <person name="Klenk H.-P."/>
        </authorList>
    </citation>
    <scope>NUCLEOTIDE SEQUENCE [LARGE SCALE GENOMIC DNA]</scope>
    <source>
        <strain evidence="1 2">DSM 43866</strain>
    </source>
</reference>
<dbReference type="Proteomes" id="UP000320239">
    <property type="component" value="Unassembled WGS sequence"/>
</dbReference>
<dbReference type="EMBL" id="VIWY01000003">
    <property type="protein sequence ID" value="TWG21003.1"/>
    <property type="molecule type" value="Genomic_DNA"/>
</dbReference>
<dbReference type="RefSeq" id="WP_122979684.1">
    <property type="nucleotide sequence ID" value="NZ_BOMX01000113.1"/>
</dbReference>
<protein>
    <recommendedName>
        <fullName evidence="3">Exonuclease</fullName>
    </recommendedName>
</protein>
<comment type="caution">
    <text evidence="1">The sequence shown here is derived from an EMBL/GenBank/DDBJ whole genome shotgun (WGS) entry which is preliminary data.</text>
</comment>
<evidence type="ECO:0008006" key="3">
    <source>
        <dbReference type="Google" id="ProtNLM"/>
    </source>
</evidence>
<gene>
    <name evidence="1" type="ORF">FHX34_103532</name>
</gene>